<dbReference type="PANTHER" id="PTHR10625">
    <property type="entry name" value="HISTONE DEACETYLASE HDAC1-RELATED"/>
    <property type="match status" value="1"/>
</dbReference>
<dbReference type="InterPro" id="IPR023696">
    <property type="entry name" value="Ureohydrolase_dom_sf"/>
</dbReference>
<dbReference type="GO" id="GO:0016787">
    <property type="term" value="F:hydrolase activity"/>
    <property type="evidence" value="ECO:0007669"/>
    <property type="project" value="UniProtKB-KW"/>
</dbReference>
<dbReference type="Gene3D" id="3.40.800.20">
    <property type="entry name" value="Histone deacetylase domain"/>
    <property type="match status" value="1"/>
</dbReference>
<dbReference type="PRINTS" id="PR01270">
    <property type="entry name" value="HDASUPER"/>
</dbReference>
<dbReference type="EMBL" id="UINC01196506">
    <property type="protein sequence ID" value="SVE13540.1"/>
    <property type="molecule type" value="Genomic_DNA"/>
</dbReference>
<evidence type="ECO:0000256" key="1">
    <source>
        <dbReference type="ARBA" id="ARBA00022801"/>
    </source>
</evidence>
<dbReference type="AlphaFoldDB" id="A0A383B157"/>
<dbReference type="InterPro" id="IPR044150">
    <property type="entry name" value="HDAC_classIV"/>
</dbReference>
<organism evidence="3">
    <name type="scientific">marine metagenome</name>
    <dbReference type="NCBI Taxonomy" id="408172"/>
    <lineage>
        <taxon>unclassified sequences</taxon>
        <taxon>metagenomes</taxon>
        <taxon>ecological metagenomes</taxon>
    </lineage>
</organism>
<keyword evidence="1" id="KW-0378">Hydrolase</keyword>
<reference evidence="3" key="1">
    <citation type="submission" date="2018-05" db="EMBL/GenBank/DDBJ databases">
        <authorList>
            <person name="Lanie J.A."/>
            <person name="Ng W.-L."/>
            <person name="Kazmierczak K.M."/>
            <person name="Andrzejewski T.M."/>
            <person name="Davidsen T.M."/>
            <person name="Wayne K.J."/>
            <person name="Tettelin H."/>
            <person name="Glass J.I."/>
            <person name="Rusch D."/>
            <person name="Podicherti R."/>
            <person name="Tsui H.-C.T."/>
            <person name="Winkler M.E."/>
        </authorList>
    </citation>
    <scope>NUCLEOTIDE SEQUENCE</scope>
</reference>
<dbReference type="CDD" id="cd09993">
    <property type="entry name" value="HDAC_classIV"/>
    <property type="match status" value="1"/>
</dbReference>
<dbReference type="InterPro" id="IPR000286">
    <property type="entry name" value="HDACs"/>
</dbReference>
<protein>
    <recommendedName>
        <fullName evidence="2">Histone deacetylase domain-containing protein</fullName>
    </recommendedName>
</protein>
<dbReference type="InterPro" id="IPR037138">
    <property type="entry name" value="His_deacetylse_dom_sf"/>
</dbReference>
<dbReference type="InterPro" id="IPR023801">
    <property type="entry name" value="His_deacetylse_dom"/>
</dbReference>
<gene>
    <name evidence="3" type="ORF">METZ01_LOCUS466394</name>
</gene>
<evidence type="ECO:0000313" key="3">
    <source>
        <dbReference type="EMBL" id="SVE13540.1"/>
    </source>
</evidence>
<feature type="domain" description="Histone deacetylase" evidence="2">
    <location>
        <begin position="6"/>
        <end position="155"/>
    </location>
</feature>
<dbReference type="GO" id="GO:0040029">
    <property type="term" value="P:epigenetic regulation of gene expression"/>
    <property type="evidence" value="ECO:0007669"/>
    <property type="project" value="TreeGrafter"/>
</dbReference>
<feature type="non-terminal residue" evidence="3">
    <location>
        <position position="155"/>
    </location>
</feature>
<accession>A0A383B157</accession>
<sequence>MGKFLALRQILERDGLITAGDIVEPQEARWSDLALAHTPSYLQKLQTGSFERTEIRRLGLPWSLALVRRSRLAVRGTLNAAWMALEDGVAANLAGGTHHAFPDHGEGFCVLNDIGVAVRTLRRGGWIGRALVIDLDVHQGNGTAAVFATDPATFT</sequence>
<dbReference type="PANTHER" id="PTHR10625:SF19">
    <property type="entry name" value="HISTONE DEACETYLASE 12"/>
    <property type="match status" value="1"/>
</dbReference>
<proteinExistence type="predicted"/>
<dbReference type="GO" id="GO:0004407">
    <property type="term" value="F:histone deacetylase activity"/>
    <property type="evidence" value="ECO:0007669"/>
    <property type="project" value="InterPro"/>
</dbReference>
<evidence type="ECO:0000259" key="2">
    <source>
        <dbReference type="Pfam" id="PF00850"/>
    </source>
</evidence>
<dbReference type="SUPFAM" id="SSF52768">
    <property type="entry name" value="Arginase/deacetylase"/>
    <property type="match status" value="1"/>
</dbReference>
<name>A0A383B157_9ZZZZ</name>
<dbReference type="Pfam" id="PF00850">
    <property type="entry name" value="Hist_deacetyl"/>
    <property type="match status" value="1"/>
</dbReference>